<feature type="transmembrane region" description="Helical" evidence="2">
    <location>
        <begin position="283"/>
        <end position="299"/>
    </location>
</feature>
<evidence type="ECO:0000256" key="1">
    <source>
        <dbReference type="SAM" id="MobiDB-lite"/>
    </source>
</evidence>
<evidence type="ECO:0000256" key="2">
    <source>
        <dbReference type="SAM" id="Phobius"/>
    </source>
</evidence>
<keyword evidence="2" id="KW-1133">Transmembrane helix</keyword>
<feature type="transmembrane region" description="Helical" evidence="2">
    <location>
        <begin position="64"/>
        <end position="87"/>
    </location>
</feature>
<keyword evidence="4" id="KW-1185">Reference proteome</keyword>
<evidence type="ECO:0000313" key="4">
    <source>
        <dbReference type="Proteomes" id="UP000658320"/>
    </source>
</evidence>
<feature type="transmembrane region" description="Helical" evidence="2">
    <location>
        <begin position="99"/>
        <end position="123"/>
    </location>
</feature>
<feature type="transmembrane region" description="Helical" evidence="2">
    <location>
        <begin position="203"/>
        <end position="222"/>
    </location>
</feature>
<reference evidence="3" key="1">
    <citation type="journal article" date="2014" name="Int. J. Syst. Evol. Microbiol.">
        <title>Complete genome sequence of Corynebacterium casei LMG S-19264T (=DSM 44701T), isolated from a smear-ripened cheese.</title>
        <authorList>
            <consortium name="US DOE Joint Genome Institute (JGI-PGF)"/>
            <person name="Walter F."/>
            <person name="Albersmeier A."/>
            <person name="Kalinowski J."/>
            <person name="Ruckert C."/>
        </authorList>
    </citation>
    <scope>NUCLEOTIDE SEQUENCE</scope>
    <source>
        <strain evidence="3">JCM 4346</strain>
    </source>
</reference>
<dbReference type="Proteomes" id="UP000658320">
    <property type="component" value="Unassembled WGS sequence"/>
</dbReference>
<sequence>MQDARVRSVAAVFLWAVVLTVLLPGLILQSLAAHVSLALALQCIVVAHTGGALARVLTAPTVRFVAFGFWVFSYIWLGLAPLAMLAADTYPWPYRTSEATALQAVLVVELGLVAYSVGTALAARRERTDAARATAGRPGFLERLLARRIAPWRLLALCGLAFTFAVLLIAGQPGRLGAYFTSRQAITEIGALNSGQEAFLQSLLSWSLSVPAFWALLGLLRVPRLPGGDRWLRGARWLLLPLLIALNAVVNNPISKPRFWVGTILLTLVFTVPRLYRPRPFRIAAAGLIAVLLVLFPYSDYFRYSDREDITVVSLTEQFTVNGDYDAFQQVQTGIDYARENGFSPEAVLGPPLFMVPRSMWPEKPQDTGIALAHYAGYDFLNLSAPLWIESYLWAGPAAVIIVFCLLGAAGRRVDDVRHRLRGRPGTLAALLVPAFAFYQMVFLRGSLLGIAGPLTLLMTIPLLISTPTARASRSPSSAVPTAPIRHASIPGTGGHP</sequence>
<proteinExistence type="predicted"/>
<feature type="transmembrane region" description="Helical" evidence="2">
    <location>
        <begin position="423"/>
        <end position="442"/>
    </location>
</feature>
<dbReference type="AlphaFoldDB" id="A0A918FF92"/>
<feature type="region of interest" description="Disordered" evidence="1">
    <location>
        <begin position="471"/>
        <end position="497"/>
    </location>
</feature>
<organism evidence="3 4">
    <name type="scientific">Streptomyces aurantiogriseus</name>
    <dbReference type="NCBI Taxonomy" id="66870"/>
    <lineage>
        <taxon>Bacteria</taxon>
        <taxon>Bacillati</taxon>
        <taxon>Actinomycetota</taxon>
        <taxon>Actinomycetes</taxon>
        <taxon>Kitasatosporales</taxon>
        <taxon>Streptomycetaceae</taxon>
        <taxon>Streptomyces</taxon>
    </lineage>
</organism>
<feature type="compositionally biased region" description="Low complexity" evidence="1">
    <location>
        <begin position="471"/>
        <end position="484"/>
    </location>
</feature>
<keyword evidence="2" id="KW-0812">Transmembrane</keyword>
<name>A0A918FF92_9ACTN</name>
<feature type="transmembrane region" description="Helical" evidence="2">
    <location>
        <begin position="234"/>
        <end position="253"/>
    </location>
</feature>
<evidence type="ECO:0000313" key="3">
    <source>
        <dbReference type="EMBL" id="GGR34299.1"/>
    </source>
</evidence>
<feature type="transmembrane region" description="Helical" evidence="2">
    <location>
        <begin position="259"/>
        <end position="276"/>
    </location>
</feature>
<protein>
    <submittedName>
        <fullName evidence="3">Uncharacterized protein</fullName>
    </submittedName>
</protein>
<feature type="transmembrane region" description="Helical" evidence="2">
    <location>
        <begin position="12"/>
        <end position="31"/>
    </location>
</feature>
<gene>
    <name evidence="3" type="ORF">GCM10010251_58010</name>
</gene>
<feature type="transmembrane region" description="Helical" evidence="2">
    <location>
        <begin position="152"/>
        <end position="171"/>
    </location>
</feature>
<accession>A0A918FF92</accession>
<feature type="transmembrane region" description="Helical" evidence="2">
    <location>
        <begin position="448"/>
        <end position="465"/>
    </location>
</feature>
<dbReference type="EMBL" id="BMSX01000015">
    <property type="protein sequence ID" value="GGR34299.1"/>
    <property type="molecule type" value="Genomic_DNA"/>
</dbReference>
<keyword evidence="2" id="KW-0472">Membrane</keyword>
<comment type="caution">
    <text evidence="3">The sequence shown here is derived from an EMBL/GenBank/DDBJ whole genome shotgun (WGS) entry which is preliminary data.</text>
</comment>
<feature type="transmembrane region" description="Helical" evidence="2">
    <location>
        <begin position="392"/>
        <end position="411"/>
    </location>
</feature>
<feature type="transmembrane region" description="Helical" evidence="2">
    <location>
        <begin position="37"/>
        <end position="57"/>
    </location>
</feature>
<reference evidence="3" key="2">
    <citation type="submission" date="2020-09" db="EMBL/GenBank/DDBJ databases">
        <authorList>
            <person name="Sun Q."/>
            <person name="Ohkuma M."/>
        </authorList>
    </citation>
    <scope>NUCLEOTIDE SEQUENCE</scope>
    <source>
        <strain evidence="3">JCM 4346</strain>
    </source>
</reference>